<gene>
    <name evidence="2" type="ORF">KPSA1_06413</name>
</gene>
<feature type="transmembrane region" description="Helical" evidence="1">
    <location>
        <begin position="175"/>
        <end position="196"/>
    </location>
</feature>
<dbReference type="EMBL" id="MT551018">
    <property type="protein sequence ID" value="QKZ26001.1"/>
    <property type="molecule type" value="Genomic_DNA"/>
</dbReference>
<feature type="transmembrane region" description="Helical" evidence="1">
    <location>
        <begin position="38"/>
        <end position="62"/>
    </location>
</feature>
<protein>
    <submittedName>
        <fullName evidence="2">Chromosome segregation ATPase</fullName>
    </submittedName>
</protein>
<keyword evidence="1" id="KW-1133">Transmembrane helix</keyword>
<dbReference type="AlphaFoldDB" id="A0A2V0QIJ2"/>
<evidence type="ECO:0000256" key="1">
    <source>
        <dbReference type="SAM" id="Phobius"/>
    </source>
</evidence>
<evidence type="ECO:0000313" key="3">
    <source>
        <dbReference type="EMBL" id="QKZ25956.1"/>
    </source>
</evidence>
<dbReference type="Proteomes" id="UP000247480">
    <property type="component" value="Unassembled WGS sequence"/>
</dbReference>
<name>A0A2V0QIJ2_PSESF</name>
<organism evidence="2 5">
    <name type="scientific">Pseudomonas syringae pv. actinidiae</name>
    <dbReference type="NCBI Taxonomy" id="103796"/>
    <lineage>
        <taxon>Bacteria</taxon>
        <taxon>Pseudomonadati</taxon>
        <taxon>Pseudomonadota</taxon>
        <taxon>Gammaproteobacteria</taxon>
        <taxon>Pseudomonadales</taxon>
        <taxon>Pseudomonadaceae</taxon>
        <taxon>Pseudomonas</taxon>
        <taxon>Pseudomonas syringae</taxon>
    </lineage>
</organism>
<evidence type="ECO:0000313" key="5">
    <source>
        <dbReference type="Proteomes" id="UP000247480"/>
    </source>
</evidence>
<feature type="transmembrane region" description="Helical" evidence="1">
    <location>
        <begin position="143"/>
        <end position="163"/>
    </location>
</feature>
<reference evidence="3" key="2">
    <citation type="journal article" date="2020" name="Microbiol. Resour. Announc.">
        <title>Draft Genome Sequences of 10 Strains of Pseudomonas syringae pv. actinidiae Biovar 1, a Major Kiwifruit Bacterial Canker Pathogen in Japan.</title>
        <authorList>
            <person name="Fujikawa T."/>
            <person name="Hatomi H."/>
            <person name="Sawada H."/>
        </authorList>
    </citation>
    <scope>NUCLEOTIDE SEQUENCE</scope>
    <source>
        <strain evidence="3">MAFF211981</strain>
        <strain evidence="4">MAFF211983</strain>
    </source>
</reference>
<keyword evidence="1" id="KW-0812">Transmembrane</keyword>
<feature type="transmembrane region" description="Helical" evidence="1">
    <location>
        <begin position="74"/>
        <end position="98"/>
    </location>
</feature>
<proteinExistence type="predicted"/>
<keyword evidence="1" id="KW-0472">Membrane</keyword>
<dbReference type="RefSeq" id="WP_096059512.1">
    <property type="nucleotide sequence ID" value="NZ_AP019411.1"/>
</dbReference>
<dbReference type="EMBL" id="MT551016">
    <property type="protein sequence ID" value="QKZ25956.1"/>
    <property type="molecule type" value="Genomic_DNA"/>
</dbReference>
<feature type="transmembrane region" description="Helical" evidence="1">
    <location>
        <begin position="118"/>
        <end position="136"/>
    </location>
</feature>
<accession>A0A2V0QIJ2</accession>
<reference evidence="2 5" key="1">
    <citation type="submission" date="2018-04" db="EMBL/GenBank/DDBJ databases">
        <title>Draft genome sequence of Pseudomonas syringae pv. actinidiae biovar 1 strains isolated from kiwifruit in Kagawa prefecture.</title>
        <authorList>
            <person name="Tabuchi M."/>
            <person name="Saito M."/>
            <person name="Fujiwara S."/>
            <person name="Sasa N."/>
            <person name="Akimitsu K."/>
            <person name="Gomi K."/>
            <person name="Konishi-Sugita S."/>
            <person name="Hamano K."/>
            <person name="Kataoka I."/>
        </authorList>
    </citation>
    <scope>NUCLEOTIDE SEQUENCE [LARGE SCALE GENOMIC DNA]</scope>
    <source>
        <strain evidence="2 5">MAFF212206</strain>
    </source>
</reference>
<dbReference type="EMBL" id="BGJZ01000329">
    <property type="protein sequence ID" value="GBH12936.1"/>
    <property type="molecule type" value="Genomic_DNA"/>
</dbReference>
<evidence type="ECO:0000313" key="4">
    <source>
        <dbReference type="EMBL" id="QKZ26001.1"/>
    </source>
</evidence>
<evidence type="ECO:0000313" key="2">
    <source>
        <dbReference type="EMBL" id="GBH12936.1"/>
    </source>
</evidence>
<sequence length="197" mass="21871">MSGIAIGIVLTLSLTASRGGRAQSIVDLLYVGGRSHLTLLLSYLAFDLINSLVALVISEFYSYLVPFMFDWLKVLVCVFFTCFAAVNLYKVFAGAAVSPEFGEAHGFRYILASSLKNYGLWFDALFPIPLLIVFFARAGFQSWQILAGMMLGYVGWYTLLVGVTANKLAYQNLMWFAATCIMVLIDCVLIGMLLFYK</sequence>